<reference evidence="2 3" key="1">
    <citation type="journal article" date="2011" name="Genome Res.">
        <title>Phylogeny-wide analysis of social amoeba genomes highlights ancient origins for complex intercellular communication.</title>
        <authorList>
            <person name="Heidel A.J."/>
            <person name="Lawal H.M."/>
            <person name="Felder M."/>
            <person name="Schilde C."/>
            <person name="Helps N.R."/>
            <person name="Tunggal B."/>
            <person name="Rivero F."/>
            <person name="John U."/>
            <person name="Schleicher M."/>
            <person name="Eichinger L."/>
            <person name="Platzer M."/>
            <person name="Noegel A.A."/>
            <person name="Schaap P."/>
            <person name="Gloeckner G."/>
        </authorList>
    </citation>
    <scope>NUCLEOTIDE SEQUENCE [LARGE SCALE GENOMIC DNA]</scope>
    <source>
        <strain evidence="3">ATCC 26659 / Pp 5 / PN500</strain>
    </source>
</reference>
<evidence type="ECO:0000256" key="1">
    <source>
        <dbReference type="SAM" id="MobiDB-lite"/>
    </source>
</evidence>
<dbReference type="PANTHER" id="PTHR46586:SF3">
    <property type="entry name" value="ANKYRIN REPEAT-CONTAINING PROTEIN"/>
    <property type="match status" value="1"/>
</dbReference>
<dbReference type="InterPro" id="IPR002110">
    <property type="entry name" value="Ankyrin_rpt"/>
</dbReference>
<dbReference type="AlphaFoldDB" id="D3BAP6"/>
<evidence type="ECO:0008006" key="4">
    <source>
        <dbReference type="Google" id="ProtNLM"/>
    </source>
</evidence>
<sequence length="578" mass="67099">MDKSLIIRLFNNKFLFNYIFIDCFKYIHSLIFSNKLNSKTYRWHELINNTEVIAGNGYLDLLHQYFERNNNNNSNCDNICSSKTIINAIKFGSLRMLRYLMEEVKIDVLRKDKLLNYHNDVLRYAVRYSKFDIIRYLCEESVVATKLNFNQAMIEAPFSHSMDILKYIMERDSKTAKFSSTIEYTRLTVSPFDTAAKVGRVDMIDYLATNRSSDRKYSMMYHNAIIAGHDNVVEYLLRENKDVTSFNEDDEVDNLFGLAARENNFNVLQMLYNHNIVTNPEEAIEGAAENGNIEMLNWINVRIPSCPVGSAINKASCKGHLKAIEWLFENKSDQIASQNPFAQTNPIVDAAIFGNLSIIQWFHWNQHHHFQFNSNVMHSAALNGFTEIVAWLHQNRTEGCNSNTFDITVKNEHFDVLKYLHTHRITSATDKAMNYAIERNRMDILIWLHENRSEGCSTLGMDIAARDGNLPVAQWLHNNRTEGCSRMTLHLAVKYGKLDMAEWLMANKTECTIQSISYNDHLTPILSNIIRNDDYRAMEWLLKRIPAEGIEHYKHWEPKPHASNNTAKLMRSFNPNNK</sequence>
<proteinExistence type="predicted"/>
<feature type="compositionally biased region" description="Polar residues" evidence="1">
    <location>
        <begin position="562"/>
        <end position="578"/>
    </location>
</feature>
<dbReference type="Proteomes" id="UP000001396">
    <property type="component" value="Unassembled WGS sequence"/>
</dbReference>
<dbReference type="EMBL" id="ADBJ01000025">
    <property type="protein sequence ID" value="EFA81633.1"/>
    <property type="molecule type" value="Genomic_DNA"/>
</dbReference>
<evidence type="ECO:0000313" key="2">
    <source>
        <dbReference type="EMBL" id="EFA81633.1"/>
    </source>
</evidence>
<gene>
    <name evidence="2" type="ORF">PPL_05625</name>
</gene>
<keyword evidence="3" id="KW-1185">Reference proteome</keyword>
<name>D3BAP6_HETP5</name>
<comment type="caution">
    <text evidence="2">The sequence shown here is derived from an EMBL/GenBank/DDBJ whole genome shotgun (WGS) entry which is preliminary data.</text>
</comment>
<accession>D3BAP6</accession>
<dbReference type="SUPFAM" id="SSF48403">
    <property type="entry name" value="Ankyrin repeat"/>
    <property type="match status" value="1"/>
</dbReference>
<protein>
    <recommendedName>
        <fullName evidence="4">Ankyrin repeat protein</fullName>
    </recommendedName>
</protein>
<dbReference type="PANTHER" id="PTHR46586">
    <property type="entry name" value="ANKYRIN REPEAT-CONTAINING PROTEIN"/>
    <property type="match status" value="1"/>
</dbReference>
<dbReference type="InParanoid" id="D3BAP6"/>
<dbReference type="RefSeq" id="XP_020433750.1">
    <property type="nucleotide sequence ID" value="XM_020576501.1"/>
</dbReference>
<dbReference type="SMART" id="SM00248">
    <property type="entry name" value="ANK"/>
    <property type="match status" value="5"/>
</dbReference>
<organism evidence="2 3">
    <name type="scientific">Heterostelium pallidum (strain ATCC 26659 / Pp 5 / PN500)</name>
    <name type="common">Cellular slime mold</name>
    <name type="synonym">Polysphondylium pallidum</name>
    <dbReference type="NCBI Taxonomy" id="670386"/>
    <lineage>
        <taxon>Eukaryota</taxon>
        <taxon>Amoebozoa</taxon>
        <taxon>Evosea</taxon>
        <taxon>Eumycetozoa</taxon>
        <taxon>Dictyostelia</taxon>
        <taxon>Acytosteliales</taxon>
        <taxon>Acytosteliaceae</taxon>
        <taxon>Heterostelium</taxon>
    </lineage>
</organism>
<dbReference type="SUPFAM" id="SSF140860">
    <property type="entry name" value="Pseudo ankyrin repeat-like"/>
    <property type="match status" value="1"/>
</dbReference>
<dbReference type="Pfam" id="PF13637">
    <property type="entry name" value="Ank_4"/>
    <property type="match status" value="1"/>
</dbReference>
<dbReference type="GeneID" id="31361109"/>
<evidence type="ECO:0000313" key="3">
    <source>
        <dbReference type="Proteomes" id="UP000001396"/>
    </source>
</evidence>
<dbReference type="InterPro" id="IPR036770">
    <property type="entry name" value="Ankyrin_rpt-contain_sf"/>
</dbReference>
<dbReference type="STRING" id="670386.D3BAP6"/>
<dbReference type="Gene3D" id="1.25.40.20">
    <property type="entry name" value="Ankyrin repeat-containing domain"/>
    <property type="match status" value="2"/>
</dbReference>
<dbReference type="InterPro" id="IPR052050">
    <property type="entry name" value="SecEffector_AnkRepeat"/>
</dbReference>
<feature type="region of interest" description="Disordered" evidence="1">
    <location>
        <begin position="559"/>
        <end position="578"/>
    </location>
</feature>